<comment type="catalytic activity">
    <reaction evidence="8">
        <text>L-seryl-[protein] + ATP = O-phospho-L-seryl-[protein] + ADP + H(+)</text>
        <dbReference type="Rhea" id="RHEA:17989"/>
        <dbReference type="Rhea" id="RHEA-COMP:9863"/>
        <dbReference type="Rhea" id="RHEA-COMP:11604"/>
        <dbReference type="ChEBI" id="CHEBI:15378"/>
        <dbReference type="ChEBI" id="CHEBI:29999"/>
        <dbReference type="ChEBI" id="CHEBI:30616"/>
        <dbReference type="ChEBI" id="CHEBI:83421"/>
        <dbReference type="ChEBI" id="CHEBI:456216"/>
        <dbReference type="EC" id="2.7.11.1"/>
    </reaction>
</comment>
<evidence type="ECO:0000256" key="9">
    <source>
        <dbReference type="PROSITE-ProRule" id="PRU10141"/>
    </source>
</evidence>
<dbReference type="Proteomes" id="UP000602905">
    <property type="component" value="Unassembled WGS sequence"/>
</dbReference>
<keyword evidence="5 11" id="KW-0418">Kinase</keyword>
<comment type="catalytic activity">
    <reaction evidence="7">
        <text>L-threonyl-[protein] + ATP = O-phospho-L-threonyl-[protein] + ADP + H(+)</text>
        <dbReference type="Rhea" id="RHEA:46608"/>
        <dbReference type="Rhea" id="RHEA-COMP:11060"/>
        <dbReference type="Rhea" id="RHEA-COMP:11605"/>
        <dbReference type="ChEBI" id="CHEBI:15378"/>
        <dbReference type="ChEBI" id="CHEBI:30013"/>
        <dbReference type="ChEBI" id="CHEBI:30616"/>
        <dbReference type="ChEBI" id="CHEBI:61977"/>
        <dbReference type="ChEBI" id="CHEBI:456216"/>
        <dbReference type="EC" id="2.7.11.1"/>
    </reaction>
</comment>
<evidence type="ECO:0000313" key="12">
    <source>
        <dbReference type="Proteomes" id="UP000602905"/>
    </source>
</evidence>
<protein>
    <recommendedName>
        <fullName evidence="1">non-specific serine/threonine protein kinase</fullName>
        <ecNumber evidence="1">2.7.11.1</ecNumber>
    </recommendedName>
</protein>
<keyword evidence="4 9" id="KW-0547">Nucleotide-binding</keyword>
<dbReference type="SUPFAM" id="SSF56112">
    <property type="entry name" value="Protein kinase-like (PK-like)"/>
    <property type="match status" value="1"/>
</dbReference>
<dbReference type="Gene3D" id="1.10.510.10">
    <property type="entry name" value="Transferase(Phosphotransferase) domain 1"/>
    <property type="match status" value="1"/>
</dbReference>
<evidence type="ECO:0000256" key="5">
    <source>
        <dbReference type="ARBA" id="ARBA00022777"/>
    </source>
</evidence>
<sequence>MALIINKVFDTRELPTEWLDHNFNLATMSWLIRDRLRSNFYRNHFLPLRLLLRNSGDFSASERSGVAAFFLNKWDEEIIPSYKPESFYPARSKELVNETFYLISKLGFGTTSTVWLARDVRRRWWWQDKYVVLKISVNDLPVKSTDYEVTVTARIASEDPLHPGRQFLRTPIDSFRLRGPKGTHLVQVYEPMREPLCVLQDRVQGRKFSPDLVKTILGFVLSGLDYLHNQCHIIHGDLTTENILIPIESPRILRRFVYEGLSLTPQAYRIDGRAICLSRQDMGELDPQAPMGPPKIIDFGASTFLGGEHTTQHINNQLIRYKAPELLLGTPFGYGIDVWNLGLMTWELLQGDGLLEVRDLMEWVNTEEMQLAEIIGLLGPPPEALRSQGSKSYLYFDSKAQEESRLPSQKGQIPFSRLPEGYADLGSIKAEVGSGVAGASVAGAGVAAVRYLNLMRL</sequence>
<evidence type="ECO:0000256" key="1">
    <source>
        <dbReference type="ARBA" id="ARBA00012513"/>
    </source>
</evidence>
<dbReference type="InterPro" id="IPR017441">
    <property type="entry name" value="Protein_kinase_ATP_BS"/>
</dbReference>
<dbReference type="InterPro" id="IPR011009">
    <property type="entry name" value="Kinase-like_dom_sf"/>
</dbReference>
<dbReference type="SMART" id="SM00220">
    <property type="entry name" value="S_TKc"/>
    <property type="match status" value="1"/>
</dbReference>
<evidence type="ECO:0000256" key="4">
    <source>
        <dbReference type="ARBA" id="ARBA00022741"/>
    </source>
</evidence>
<evidence type="ECO:0000256" key="6">
    <source>
        <dbReference type="ARBA" id="ARBA00022840"/>
    </source>
</evidence>
<dbReference type="PROSITE" id="PS50011">
    <property type="entry name" value="PROTEIN_KINASE_DOM"/>
    <property type="match status" value="1"/>
</dbReference>
<comment type="caution">
    <text evidence="11">The sequence shown here is derived from an EMBL/GenBank/DDBJ whole genome shotgun (WGS) entry which is preliminary data.</text>
</comment>
<name>A0A8H7LTN4_9AGAM</name>
<dbReference type="GO" id="GO:0050684">
    <property type="term" value="P:regulation of mRNA processing"/>
    <property type="evidence" value="ECO:0007669"/>
    <property type="project" value="TreeGrafter"/>
</dbReference>
<dbReference type="PANTHER" id="PTHR47634">
    <property type="entry name" value="PROTEIN KINASE DOMAIN-CONTAINING PROTEIN-RELATED"/>
    <property type="match status" value="1"/>
</dbReference>
<evidence type="ECO:0000313" key="11">
    <source>
        <dbReference type="EMBL" id="KAF8704716.1"/>
    </source>
</evidence>
<dbReference type="InterPro" id="IPR051334">
    <property type="entry name" value="SRPK"/>
</dbReference>
<proteinExistence type="predicted"/>
<dbReference type="EMBL" id="JACYCD010000054">
    <property type="protein sequence ID" value="KAF8704716.1"/>
    <property type="molecule type" value="Genomic_DNA"/>
</dbReference>
<dbReference type="PROSITE" id="PS00107">
    <property type="entry name" value="PROTEIN_KINASE_ATP"/>
    <property type="match status" value="1"/>
</dbReference>
<feature type="binding site" evidence="9">
    <location>
        <position position="134"/>
    </location>
    <ligand>
        <name>ATP</name>
        <dbReference type="ChEBI" id="CHEBI:30616"/>
    </ligand>
</feature>
<accession>A0A8H7LTN4</accession>
<dbReference type="GO" id="GO:0000245">
    <property type="term" value="P:spliceosomal complex assembly"/>
    <property type="evidence" value="ECO:0007669"/>
    <property type="project" value="TreeGrafter"/>
</dbReference>
<evidence type="ECO:0000256" key="2">
    <source>
        <dbReference type="ARBA" id="ARBA00022527"/>
    </source>
</evidence>
<feature type="domain" description="Protein kinase" evidence="10">
    <location>
        <begin position="100"/>
        <end position="416"/>
    </location>
</feature>
<reference evidence="11" key="1">
    <citation type="submission" date="2020-09" db="EMBL/GenBank/DDBJ databases">
        <title>Comparative genome analyses of four rice-infecting Rhizoctonia solani isolates reveal extensive enrichment of homogalacturonan modification genes.</title>
        <authorList>
            <person name="Lee D.-Y."/>
            <person name="Jeon J."/>
            <person name="Kim K.-T."/>
            <person name="Cheong K."/>
            <person name="Song H."/>
            <person name="Choi G."/>
            <person name="Ko J."/>
            <person name="Opiyo S.O."/>
            <person name="Zuo S."/>
            <person name="Madhav S."/>
            <person name="Lee Y.-H."/>
            <person name="Wang G.-L."/>
        </authorList>
    </citation>
    <scope>NUCLEOTIDE SEQUENCE</scope>
    <source>
        <strain evidence="11">AG1-IA WGL</strain>
    </source>
</reference>
<keyword evidence="3" id="KW-0808">Transferase</keyword>
<dbReference type="PROSITE" id="PS00109">
    <property type="entry name" value="PROTEIN_KINASE_TYR"/>
    <property type="match status" value="1"/>
</dbReference>
<dbReference type="GO" id="GO:0004674">
    <property type="term" value="F:protein serine/threonine kinase activity"/>
    <property type="evidence" value="ECO:0007669"/>
    <property type="project" value="UniProtKB-KW"/>
</dbReference>
<dbReference type="OrthoDB" id="5979581at2759"/>
<dbReference type="Gene3D" id="3.30.200.20">
    <property type="entry name" value="Phosphorylase Kinase, domain 1"/>
    <property type="match status" value="1"/>
</dbReference>
<dbReference type="InterPro" id="IPR008266">
    <property type="entry name" value="Tyr_kinase_AS"/>
</dbReference>
<evidence type="ECO:0000256" key="3">
    <source>
        <dbReference type="ARBA" id="ARBA00022679"/>
    </source>
</evidence>
<dbReference type="AlphaFoldDB" id="A0A8H7LTN4"/>
<evidence type="ECO:0000256" key="7">
    <source>
        <dbReference type="ARBA" id="ARBA00047899"/>
    </source>
</evidence>
<dbReference type="Pfam" id="PF00069">
    <property type="entry name" value="Pkinase"/>
    <property type="match status" value="1"/>
</dbReference>
<dbReference type="EC" id="2.7.11.1" evidence="1"/>
<organism evidence="11 12">
    <name type="scientific">Rhizoctonia solani</name>
    <dbReference type="NCBI Taxonomy" id="456999"/>
    <lineage>
        <taxon>Eukaryota</taxon>
        <taxon>Fungi</taxon>
        <taxon>Dikarya</taxon>
        <taxon>Basidiomycota</taxon>
        <taxon>Agaricomycotina</taxon>
        <taxon>Agaricomycetes</taxon>
        <taxon>Cantharellales</taxon>
        <taxon>Ceratobasidiaceae</taxon>
        <taxon>Rhizoctonia</taxon>
    </lineage>
</organism>
<evidence type="ECO:0000256" key="8">
    <source>
        <dbReference type="ARBA" id="ARBA00048679"/>
    </source>
</evidence>
<keyword evidence="6 9" id="KW-0067">ATP-binding</keyword>
<dbReference type="InterPro" id="IPR000719">
    <property type="entry name" value="Prot_kinase_dom"/>
</dbReference>
<keyword evidence="2" id="KW-0723">Serine/threonine-protein kinase</keyword>
<gene>
    <name evidence="11" type="ORF">RHS03_05883</name>
</gene>
<evidence type="ECO:0000259" key="10">
    <source>
        <dbReference type="PROSITE" id="PS50011"/>
    </source>
</evidence>
<dbReference type="GO" id="GO:0005524">
    <property type="term" value="F:ATP binding"/>
    <property type="evidence" value="ECO:0007669"/>
    <property type="project" value="UniProtKB-UniRule"/>
</dbReference>
<feature type="non-terminal residue" evidence="11">
    <location>
        <position position="1"/>
    </location>
</feature>
<dbReference type="PANTHER" id="PTHR47634:SF9">
    <property type="entry name" value="PROTEIN KINASE DOMAIN-CONTAINING PROTEIN-RELATED"/>
    <property type="match status" value="1"/>
</dbReference>